<dbReference type="Pfam" id="PF00160">
    <property type="entry name" value="Pro_isomerase"/>
    <property type="match status" value="1"/>
</dbReference>
<dbReference type="PANTHER" id="PTHR47318">
    <property type="entry name" value="PEPTIDYL-PROLYL CIS-TRANS ISOMERASE CYP37, CHLOROPLASTIC"/>
    <property type="match status" value="1"/>
</dbReference>
<dbReference type="InterPro" id="IPR023222">
    <property type="entry name" value="PsbQ-like_dom_sf"/>
</dbReference>
<dbReference type="Gene3D" id="2.40.100.10">
    <property type="entry name" value="Cyclophilin-like"/>
    <property type="match status" value="1"/>
</dbReference>
<organism evidence="3 4">
    <name type="scientific">[Myrmecia] bisecta</name>
    <dbReference type="NCBI Taxonomy" id="41462"/>
    <lineage>
        <taxon>Eukaryota</taxon>
        <taxon>Viridiplantae</taxon>
        <taxon>Chlorophyta</taxon>
        <taxon>core chlorophytes</taxon>
        <taxon>Trebouxiophyceae</taxon>
        <taxon>Trebouxiales</taxon>
        <taxon>Trebouxiaceae</taxon>
        <taxon>Myrmecia</taxon>
    </lineage>
</organism>
<dbReference type="GO" id="GO:0003755">
    <property type="term" value="F:peptidyl-prolyl cis-trans isomerase activity"/>
    <property type="evidence" value="ECO:0007669"/>
    <property type="project" value="InterPro"/>
</dbReference>
<dbReference type="SUPFAM" id="SSF50891">
    <property type="entry name" value="Cyclophilin-like"/>
    <property type="match status" value="1"/>
</dbReference>
<gene>
    <name evidence="3" type="ORF">WJX72_006649</name>
</gene>
<dbReference type="PANTHER" id="PTHR47318:SF1">
    <property type="entry name" value="PEPTIDYL-PROLYL CIS-TRANS ISOMERASE CYP37, CHLOROPLASTIC"/>
    <property type="match status" value="1"/>
</dbReference>
<protein>
    <recommendedName>
        <fullName evidence="2">PPIase cyclophilin-type domain-containing protein</fullName>
    </recommendedName>
</protein>
<sequence>MRQVQSTIEDIAFKLRIPQRKAWGSMQSDVDAATKLMQQPDKVLYGVQPKDMAQGQQLVKAIVEELRRVGAAIDARDPDKTAQRVGVTLHDVAELELLQAAGISFAIPKEYANLPRLTGRAVAEVVIERPDGSLSFVDNAGGGLQAQAKLELVLDGYSAPISAGNFVVNLMQGMYDGRPLNVSYASILAGAGAAPGKTIPLENLPAGQFDPVYRLPLEVQAGELPVLPLSIFGAVAMAHTADPEDGLAAGDEFFIYKFDRQNLGGLSGLAFDEGKFGVFGYVTKGAELISQLQPGDVIVSAKLLSGQDRLVLPQSN</sequence>
<evidence type="ECO:0000259" key="2">
    <source>
        <dbReference type="PROSITE" id="PS50072"/>
    </source>
</evidence>
<accession>A0AAW1Q740</accession>
<dbReference type="InterPro" id="IPR002130">
    <property type="entry name" value="Cyclophilin-type_PPIase_dom"/>
</dbReference>
<dbReference type="InterPro" id="IPR029000">
    <property type="entry name" value="Cyclophilin-like_dom_sf"/>
</dbReference>
<dbReference type="Proteomes" id="UP001489004">
    <property type="component" value="Unassembled WGS sequence"/>
</dbReference>
<evidence type="ECO:0000313" key="4">
    <source>
        <dbReference type="Proteomes" id="UP001489004"/>
    </source>
</evidence>
<dbReference type="InterPro" id="IPR044259">
    <property type="entry name" value="CYP37-like"/>
</dbReference>
<comment type="caution">
    <text evidence="3">The sequence shown here is derived from an EMBL/GenBank/DDBJ whole genome shotgun (WGS) entry which is preliminary data.</text>
</comment>
<keyword evidence="4" id="KW-1185">Reference proteome</keyword>
<dbReference type="PROSITE" id="PS50072">
    <property type="entry name" value="CSA_PPIASE_2"/>
    <property type="match status" value="1"/>
</dbReference>
<dbReference type="Pfam" id="PF21329">
    <property type="entry name" value="CYP38_PsbQ-like"/>
    <property type="match status" value="1"/>
</dbReference>
<evidence type="ECO:0000256" key="1">
    <source>
        <dbReference type="ARBA" id="ARBA00023078"/>
    </source>
</evidence>
<feature type="domain" description="PPIase cyclophilin-type" evidence="2">
    <location>
        <begin position="148"/>
        <end position="293"/>
    </location>
</feature>
<dbReference type="Gene3D" id="1.20.120.290">
    <property type="entry name" value="Oxygen-evolving enhancer protein 3 (PsbQ), four-helix up-down bundle"/>
    <property type="match status" value="1"/>
</dbReference>
<dbReference type="InterPro" id="IPR048563">
    <property type="entry name" value="CYP38_PsbQ-like"/>
</dbReference>
<name>A0AAW1Q740_9CHLO</name>
<dbReference type="EMBL" id="JALJOR010000004">
    <property type="protein sequence ID" value="KAK9818070.1"/>
    <property type="molecule type" value="Genomic_DNA"/>
</dbReference>
<dbReference type="AlphaFoldDB" id="A0AAW1Q740"/>
<reference evidence="3 4" key="1">
    <citation type="journal article" date="2024" name="Nat. Commun.">
        <title>Phylogenomics reveals the evolutionary origins of lichenization in chlorophyte algae.</title>
        <authorList>
            <person name="Puginier C."/>
            <person name="Libourel C."/>
            <person name="Otte J."/>
            <person name="Skaloud P."/>
            <person name="Haon M."/>
            <person name="Grisel S."/>
            <person name="Petersen M."/>
            <person name="Berrin J.G."/>
            <person name="Delaux P.M."/>
            <person name="Dal Grande F."/>
            <person name="Keller J."/>
        </authorList>
    </citation>
    <scope>NUCLEOTIDE SEQUENCE [LARGE SCALE GENOMIC DNA]</scope>
    <source>
        <strain evidence="3 4">SAG 2043</strain>
    </source>
</reference>
<evidence type="ECO:0000313" key="3">
    <source>
        <dbReference type="EMBL" id="KAK9818070.1"/>
    </source>
</evidence>
<keyword evidence="1" id="KW-0793">Thylakoid</keyword>
<proteinExistence type="predicted"/>